<comment type="caution">
    <text evidence="3">The sequence shown here is derived from an EMBL/GenBank/DDBJ whole genome shotgun (WGS) entry which is preliminary data.</text>
</comment>
<sequence length="126" mass="12200">MFVLLLLVVFLSCCTSGISLEEGRKINAVGKLSGGRGGGGGRSVGGGGGRAVGGGSSGSSSNMPRTSGSSYRTPSGTMIPAVVAGSAGARGGATERKHNAAALGHLQPLSNSLVAAMLGVAILLFV</sequence>
<reference evidence="3" key="2">
    <citation type="journal article" date="2022" name="Hortic Res">
        <title>The genome of Dioscorea zingiberensis sheds light on the biosynthesis, origin and evolution of the medicinally important diosgenin saponins.</title>
        <authorList>
            <person name="Li Y."/>
            <person name="Tan C."/>
            <person name="Li Z."/>
            <person name="Guo J."/>
            <person name="Li S."/>
            <person name="Chen X."/>
            <person name="Wang C."/>
            <person name="Dai X."/>
            <person name="Yang H."/>
            <person name="Song W."/>
            <person name="Hou L."/>
            <person name="Xu J."/>
            <person name="Tong Z."/>
            <person name="Xu A."/>
            <person name="Yuan X."/>
            <person name="Wang W."/>
            <person name="Yang Q."/>
            <person name="Chen L."/>
            <person name="Sun Z."/>
            <person name="Wang K."/>
            <person name="Pan B."/>
            <person name="Chen J."/>
            <person name="Bao Y."/>
            <person name="Liu F."/>
            <person name="Qi X."/>
            <person name="Gang D.R."/>
            <person name="Wen J."/>
            <person name="Li J."/>
        </authorList>
    </citation>
    <scope>NUCLEOTIDE SEQUENCE</scope>
    <source>
        <strain evidence="3">Dzin_1.0</strain>
    </source>
</reference>
<dbReference type="AlphaFoldDB" id="A0A9D5CP97"/>
<evidence type="ECO:0000313" key="3">
    <source>
        <dbReference type="EMBL" id="KAJ0976709.1"/>
    </source>
</evidence>
<dbReference type="Proteomes" id="UP001085076">
    <property type="component" value="Miscellaneous, Linkage group lg03"/>
</dbReference>
<keyword evidence="2" id="KW-0732">Signal</keyword>
<evidence type="ECO:0000313" key="4">
    <source>
        <dbReference type="Proteomes" id="UP001085076"/>
    </source>
</evidence>
<feature type="compositionally biased region" description="Low complexity" evidence="1">
    <location>
        <begin position="58"/>
        <end position="70"/>
    </location>
</feature>
<reference evidence="3" key="1">
    <citation type="submission" date="2021-03" db="EMBL/GenBank/DDBJ databases">
        <authorList>
            <person name="Li Z."/>
            <person name="Yang C."/>
        </authorList>
    </citation>
    <scope>NUCLEOTIDE SEQUENCE</scope>
    <source>
        <strain evidence="3">Dzin_1.0</strain>
        <tissue evidence="3">Leaf</tissue>
    </source>
</reference>
<feature type="chain" id="PRO_5038823051" description="Glycine-rich protein" evidence="2">
    <location>
        <begin position="20"/>
        <end position="126"/>
    </location>
</feature>
<evidence type="ECO:0000256" key="2">
    <source>
        <dbReference type="SAM" id="SignalP"/>
    </source>
</evidence>
<protein>
    <recommendedName>
        <fullName evidence="5">Glycine-rich protein</fullName>
    </recommendedName>
</protein>
<proteinExistence type="predicted"/>
<feature type="region of interest" description="Disordered" evidence="1">
    <location>
        <begin position="35"/>
        <end position="77"/>
    </location>
</feature>
<organism evidence="3 4">
    <name type="scientific">Dioscorea zingiberensis</name>
    <dbReference type="NCBI Taxonomy" id="325984"/>
    <lineage>
        <taxon>Eukaryota</taxon>
        <taxon>Viridiplantae</taxon>
        <taxon>Streptophyta</taxon>
        <taxon>Embryophyta</taxon>
        <taxon>Tracheophyta</taxon>
        <taxon>Spermatophyta</taxon>
        <taxon>Magnoliopsida</taxon>
        <taxon>Liliopsida</taxon>
        <taxon>Dioscoreales</taxon>
        <taxon>Dioscoreaceae</taxon>
        <taxon>Dioscorea</taxon>
    </lineage>
</organism>
<keyword evidence="4" id="KW-1185">Reference proteome</keyword>
<dbReference type="EMBL" id="JAGGNH010000003">
    <property type="protein sequence ID" value="KAJ0976709.1"/>
    <property type="molecule type" value="Genomic_DNA"/>
</dbReference>
<name>A0A9D5CP97_9LILI</name>
<feature type="signal peptide" evidence="2">
    <location>
        <begin position="1"/>
        <end position="19"/>
    </location>
</feature>
<accession>A0A9D5CP97</accession>
<feature type="compositionally biased region" description="Gly residues" evidence="1">
    <location>
        <begin position="35"/>
        <end position="57"/>
    </location>
</feature>
<gene>
    <name evidence="3" type="ORF">J5N97_012183</name>
</gene>
<evidence type="ECO:0000256" key="1">
    <source>
        <dbReference type="SAM" id="MobiDB-lite"/>
    </source>
</evidence>
<evidence type="ECO:0008006" key="5">
    <source>
        <dbReference type="Google" id="ProtNLM"/>
    </source>
</evidence>